<evidence type="ECO:0000256" key="1">
    <source>
        <dbReference type="SAM" id="MobiDB-lite"/>
    </source>
</evidence>
<dbReference type="EMBL" id="PEWD01000086">
    <property type="protein sequence ID" value="PIU68266.1"/>
    <property type="molecule type" value="Genomic_DNA"/>
</dbReference>
<comment type="caution">
    <text evidence="2">The sequence shown here is derived from an EMBL/GenBank/DDBJ whole genome shotgun (WGS) entry which is preliminary data.</text>
</comment>
<name>A0A2M7ALJ1_UNCKA</name>
<feature type="region of interest" description="Disordered" evidence="1">
    <location>
        <begin position="1"/>
        <end position="24"/>
    </location>
</feature>
<protein>
    <submittedName>
        <fullName evidence="2">Uncharacterized protein</fullName>
    </submittedName>
</protein>
<evidence type="ECO:0000313" key="2">
    <source>
        <dbReference type="EMBL" id="PIU68266.1"/>
    </source>
</evidence>
<dbReference type="AlphaFoldDB" id="A0A2M7ALJ1"/>
<accession>A0A2M7ALJ1</accession>
<proteinExistence type="predicted"/>
<gene>
    <name evidence="2" type="ORF">COS81_04560</name>
</gene>
<sequence length="90" mass="10342">MAEDLERKNRKEAGKVKESKKYEHISQVPHNGKKPTFYFIRACLTVGRDEALEFLRSKTYITIAQEAILRRLSVIEVTSISPQSYSLSNP</sequence>
<reference evidence="3" key="1">
    <citation type="submission" date="2017-09" db="EMBL/GenBank/DDBJ databases">
        <title>Depth-based differentiation of microbial function through sediment-hosted aquifers and enrichment of novel symbionts in the deep terrestrial subsurface.</title>
        <authorList>
            <person name="Probst A.J."/>
            <person name="Ladd B."/>
            <person name="Jarett J.K."/>
            <person name="Geller-Mcgrath D.E."/>
            <person name="Sieber C.M.K."/>
            <person name="Emerson J.B."/>
            <person name="Anantharaman K."/>
            <person name="Thomas B.C."/>
            <person name="Malmstrom R."/>
            <person name="Stieglmeier M."/>
            <person name="Klingl A."/>
            <person name="Woyke T."/>
            <person name="Ryan C.M."/>
            <person name="Banfield J.F."/>
        </authorList>
    </citation>
    <scope>NUCLEOTIDE SEQUENCE [LARGE SCALE GENOMIC DNA]</scope>
</reference>
<dbReference type="Proteomes" id="UP000229916">
    <property type="component" value="Unassembled WGS sequence"/>
</dbReference>
<organism evidence="2 3">
    <name type="scientific">candidate division WWE3 bacterium CG06_land_8_20_14_3_00_42_16</name>
    <dbReference type="NCBI Taxonomy" id="1975083"/>
    <lineage>
        <taxon>Bacteria</taxon>
        <taxon>Katanobacteria</taxon>
    </lineage>
</organism>
<evidence type="ECO:0000313" key="3">
    <source>
        <dbReference type="Proteomes" id="UP000229916"/>
    </source>
</evidence>